<name>A0A1X6ZXF1_9RHOB</name>
<evidence type="ECO:0000313" key="1">
    <source>
        <dbReference type="EMBL" id="SLN64479.1"/>
    </source>
</evidence>
<accession>A0A1X6ZXF1</accession>
<dbReference type="AlphaFoldDB" id="A0A1X6ZXF1"/>
<dbReference type="EMBL" id="FWFX01000012">
    <property type="protein sequence ID" value="SLN64479.1"/>
    <property type="molecule type" value="Genomic_DNA"/>
</dbReference>
<proteinExistence type="predicted"/>
<gene>
    <name evidence="1" type="ORF">ROA7450_03408</name>
</gene>
<evidence type="ECO:0000313" key="2">
    <source>
        <dbReference type="Proteomes" id="UP000193061"/>
    </source>
</evidence>
<organism evidence="1 2">
    <name type="scientific">Roseovarius albus</name>
    <dbReference type="NCBI Taxonomy" id="1247867"/>
    <lineage>
        <taxon>Bacteria</taxon>
        <taxon>Pseudomonadati</taxon>
        <taxon>Pseudomonadota</taxon>
        <taxon>Alphaproteobacteria</taxon>
        <taxon>Rhodobacterales</taxon>
        <taxon>Roseobacteraceae</taxon>
        <taxon>Roseovarius</taxon>
    </lineage>
</organism>
<reference evidence="1 2" key="1">
    <citation type="submission" date="2017-03" db="EMBL/GenBank/DDBJ databases">
        <authorList>
            <person name="Afonso C.L."/>
            <person name="Miller P.J."/>
            <person name="Scott M.A."/>
            <person name="Spackman E."/>
            <person name="Goraichik I."/>
            <person name="Dimitrov K.M."/>
            <person name="Suarez D.L."/>
            <person name="Swayne D.E."/>
        </authorList>
    </citation>
    <scope>NUCLEOTIDE SEQUENCE [LARGE SCALE GENOMIC DNA]</scope>
    <source>
        <strain evidence="1 2">CECT 7450</strain>
    </source>
</reference>
<protein>
    <submittedName>
        <fullName evidence="1">Uncharacterized protein</fullName>
    </submittedName>
</protein>
<dbReference type="Proteomes" id="UP000193061">
    <property type="component" value="Unassembled WGS sequence"/>
</dbReference>
<sequence>MPAKCGLTTQIVLGSVIFVAESNRSLEMGLVLPLVKFDMVG</sequence>
<keyword evidence="2" id="KW-1185">Reference proteome</keyword>